<evidence type="ECO:0000256" key="1">
    <source>
        <dbReference type="SAM" id="MobiDB-lite"/>
    </source>
</evidence>
<feature type="region of interest" description="Disordered" evidence="1">
    <location>
        <begin position="1"/>
        <end position="20"/>
    </location>
</feature>
<reference evidence="2" key="1">
    <citation type="journal article" date="2015" name="Nature">
        <title>Complex archaea that bridge the gap between prokaryotes and eukaryotes.</title>
        <authorList>
            <person name="Spang A."/>
            <person name="Saw J.H."/>
            <person name="Jorgensen S.L."/>
            <person name="Zaremba-Niedzwiedzka K."/>
            <person name="Martijn J."/>
            <person name="Lind A.E."/>
            <person name="van Eijk R."/>
            <person name="Schleper C."/>
            <person name="Guy L."/>
            <person name="Ettema T.J."/>
        </authorList>
    </citation>
    <scope>NUCLEOTIDE SEQUENCE</scope>
</reference>
<protein>
    <submittedName>
        <fullName evidence="2">Uncharacterized protein</fullName>
    </submittedName>
</protein>
<organism evidence="2">
    <name type="scientific">marine sediment metagenome</name>
    <dbReference type="NCBI Taxonomy" id="412755"/>
    <lineage>
        <taxon>unclassified sequences</taxon>
        <taxon>metagenomes</taxon>
        <taxon>ecological metagenomes</taxon>
    </lineage>
</organism>
<proteinExistence type="predicted"/>
<accession>A0A0F9F9Z9</accession>
<dbReference type="EMBL" id="LAZR01024400">
    <property type="protein sequence ID" value="KKL75266.1"/>
    <property type="molecule type" value="Genomic_DNA"/>
</dbReference>
<dbReference type="AlphaFoldDB" id="A0A0F9F9Z9"/>
<feature type="non-terminal residue" evidence="2">
    <location>
        <position position="1"/>
    </location>
</feature>
<feature type="compositionally biased region" description="Basic and acidic residues" evidence="1">
    <location>
        <begin position="11"/>
        <end position="20"/>
    </location>
</feature>
<gene>
    <name evidence="2" type="ORF">LCGC14_2056540</name>
</gene>
<sequence length="139" mass="15700">QEPTVSESPDEVVKVDDEPRPDWVDALPGLTGGIYSTSVRSGRFATLPECQRELDRQIKSEADHYINEYLGEQAATLVDIPLSYLKDRVKKAELSGADFEYPRIRSERVVSRNKVNKSITSPKPNVFQAKPINKRARID</sequence>
<comment type="caution">
    <text evidence="2">The sequence shown here is derived from an EMBL/GenBank/DDBJ whole genome shotgun (WGS) entry which is preliminary data.</text>
</comment>
<evidence type="ECO:0000313" key="2">
    <source>
        <dbReference type="EMBL" id="KKL75266.1"/>
    </source>
</evidence>
<name>A0A0F9F9Z9_9ZZZZ</name>
<feature type="region of interest" description="Disordered" evidence="1">
    <location>
        <begin position="113"/>
        <end position="139"/>
    </location>
</feature>